<dbReference type="STRING" id="195883.A0A482WGD2"/>
<protein>
    <recommendedName>
        <fullName evidence="1">Endonuclease/exonuclease/phosphatase domain-containing protein</fullName>
    </recommendedName>
</protein>
<dbReference type="GO" id="GO:0003824">
    <property type="term" value="F:catalytic activity"/>
    <property type="evidence" value="ECO:0007669"/>
    <property type="project" value="InterPro"/>
</dbReference>
<dbReference type="Pfam" id="PF03372">
    <property type="entry name" value="Exo_endo_phos"/>
    <property type="match status" value="1"/>
</dbReference>
<dbReference type="PANTHER" id="PTHR23227:SF67">
    <property type="entry name" value="CRANIOFACIAL DEVELOPMENT PROTEIN 2-LIKE"/>
    <property type="match status" value="1"/>
</dbReference>
<dbReference type="EMBL" id="QKKF02037264">
    <property type="protein sequence ID" value="RZF32400.1"/>
    <property type="molecule type" value="Genomic_DNA"/>
</dbReference>
<dbReference type="InterPro" id="IPR027124">
    <property type="entry name" value="Swc5/CFDP1/2"/>
</dbReference>
<organism evidence="2 3">
    <name type="scientific">Laodelphax striatellus</name>
    <name type="common">Small brown planthopper</name>
    <name type="synonym">Delphax striatella</name>
    <dbReference type="NCBI Taxonomy" id="195883"/>
    <lineage>
        <taxon>Eukaryota</taxon>
        <taxon>Metazoa</taxon>
        <taxon>Ecdysozoa</taxon>
        <taxon>Arthropoda</taxon>
        <taxon>Hexapoda</taxon>
        <taxon>Insecta</taxon>
        <taxon>Pterygota</taxon>
        <taxon>Neoptera</taxon>
        <taxon>Paraneoptera</taxon>
        <taxon>Hemiptera</taxon>
        <taxon>Auchenorrhyncha</taxon>
        <taxon>Fulgoroidea</taxon>
        <taxon>Delphacidae</taxon>
        <taxon>Criomorphinae</taxon>
        <taxon>Laodelphax</taxon>
    </lineage>
</organism>
<accession>A0A482WGD2</accession>
<dbReference type="Proteomes" id="UP000291343">
    <property type="component" value="Unassembled WGS sequence"/>
</dbReference>
<name>A0A482WGD2_LAOST</name>
<dbReference type="SUPFAM" id="SSF56219">
    <property type="entry name" value="DNase I-like"/>
    <property type="match status" value="1"/>
</dbReference>
<sequence length="131" mass="15171">MEEKVTIIQIYAPTDDYDPAEKDAFYEQLQKEMDEARERSKHVIIMGDWNGRVGRDMVRGQGCIGKFAGDGIINDNGERIIDFCVENNLMIGTHFYNHKRIHQITYSALGRQAESTIDYMVYTRHTNYAIC</sequence>
<dbReference type="PANTHER" id="PTHR23227">
    <property type="entry name" value="BUCENTAUR RELATED"/>
    <property type="match status" value="1"/>
</dbReference>
<proteinExistence type="predicted"/>
<dbReference type="InterPro" id="IPR005135">
    <property type="entry name" value="Endo/exonuclease/phosphatase"/>
</dbReference>
<gene>
    <name evidence="2" type="ORF">LSTR_LSTR001864</name>
</gene>
<dbReference type="Gene3D" id="3.60.10.10">
    <property type="entry name" value="Endonuclease/exonuclease/phosphatase"/>
    <property type="match status" value="1"/>
</dbReference>
<evidence type="ECO:0000313" key="3">
    <source>
        <dbReference type="Proteomes" id="UP000291343"/>
    </source>
</evidence>
<keyword evidence="3" id="KW-1185">Reference proteome</keyword>
<evidence type="ECO:0000313" key="2">
    <source>
        <dbReference type="EMBL" id="RZF32400.1"/>
    </source>
</evidence>
<feature type="domain" description="Endonuclease/exonuclease/phosphatase" evidence="1">
    <location>
        <begin position="12"/>
        <end position="124"/>
    </location>
</feature>
<dbReference type="OrthoDB" id="6625567at2759"/>
<dbReference type="InterPro" id="IPR036691">
    <property type="entry name" value="Endo/exonu/phosph_ase_sf"/>
</dbReference>
<evidence type="ECO:0000259" key="1">
    <source>
        <dbReference type="Pfam" id="PF03372"/>
    </source>
</evidence>
<dbReference type="AlphaFoldDB" id="A0A482WGD2"/>
<comment type="caution">
    <text evidence="2">The sequence shown here is derived from an EMBL/GenBank/DDBJ whole genome shotgun (WGS) entry which is preliminary data.</text>
</comment>
<reference evidence="2 3" key="1">
    <citation type="journal article" date="2017" name="Gigascience">
        <title>Genome sequence of the small brown planthopper, Laodelphax striatellus.</title>
        <authorList>
            <person name="Zhu J."/>
            <person name="Jiang F."/>
            <person name="Wang X."/>
            <person name="Yang P."/>
            <person name="Bao Y."/>
            <person name="Zhao W."/>
            <person name="Wang W."/>
            <person name="Lu H."/>
            <person name="Wang Q."/>
            <person name="Cui N."/>
            <person name="Li J."/>
            <person name="Chen X."/>
            <person name="Luo L."/>
            <person name="Yu J."/>
            <person name="Kang L."/>
            <person name="Cui F."/>
        </authorList>
    </citation>
    <scope>NUCLEOTIDE SEQUENCE [LARGE SCALE GENOMIC DNA]</scope>
    <source>
        <strain evidence="2">Lst14</strain>
    </source>
</reference>
<dbReference type="SMR" id="A0A482WGD2"/>
<dbReference type="InParanoid" id="A0A482WGD2"/>